<name>A0A6I6MJ03_9CAUL</name>
<dbReference type="InterPro" id="IPR029045">
    <property type="entry name" value="ClpP/crotonase-like_dom_sf"/>
</dbReference>
<dbReference type="EMBL" id="CP047045">
    <property type="protein sequence ID" value="QGZ93791.1"/>
    <property type="molecule type" value="Genomic_DNA"/>
</dbReference>
<evidence type="ECO:0000313" key="2">
    <source>
        <dbReference type="EMBL" id="QGZ93791.1"/>
    </source>
</evidence>
<dbReference type="SUPFAM" id="SSF52096">
    <property type="entry name" value="ClpP/crotonase"/>
    <property type="match status" value="1"/>
</dbReference>
<dbReference type="InterPro" id="IPR001753">
    <property type="entry name" value="Enoyl-CoA_hydra/iso"/>
</dbReference>
<keyword evidence="2" id="KW-0456">Lyase</keyword>
<dbReference type="KEGG" id="tsv:DSM104635_00604"/>
<sequence>MCFGVEQEATPLFSQKLHADGVLEVVIDRPPVNAFNIGIAHDLALCLEGVAGRDDVRVVVLRSDGRGFCGGGDVKEVESLSGFEGILGQSSGSLRLSLAILMCATPVVCGVHNYCVGIGVLAAGASDVLVASRGTRFVLAEVDNGATAGAVQALKLMPEKRVRAAMMTAESVLAEELQALGSIYSLVEAHTDVADEARAIASRIAQKNPATMRRLKRSLNNTTKAHELEAAYRAEMSYTYELNIMGVASEGRTAFIKGDRASYGADAPHPPSRKDGGKQ</sequence>
<dbReference type="EC" id="4.2.1.-" evidence="2"/>
<evidence type="ECO:0000313" key="3">
    <source>
        <dbReference type="Proteomes" id="UP000431269"/>
    </source>
</evidence>
<keyword evidence="3" id="KW-1185">Reference proteome</keyword>
<reference evidence="3" key="1">
    <citation type="submission" date="2019-12" db="EMBL/GenBank/DDBJ databases">
        <title>Complete genome of Terracaulis silvestris 0127_4.</title>
        <authorList>
            <person name="Vieira S."/>
            <person name="Riedel T."/>
            <person name="Sproer C."/>
            <person name="Pascual J."/>
            <person name="Boedeker C."/>
            <person name="Overmann J."/>
        </authorList>
    </citation>
    <scope>NUCLEOTIDE SEQUENCE [LARGE SCALE GENOMIC DNA]</scope>
    <source>
        <strain evidence="3">0127_4</strain>
    </source>
</reference>
<dbReference type="GO" id="GO:0016829">
    <property type="term" value="F:lyase activity"/>
    <property type="evidence" value="ECO:0007669"/>
    <property type="project" value="UniProtKB-KW"/>
</dbReference>
<dbReference type="Gene3D" id="3.90.226.10">
    <property type="entry name" value="2-enoyl-CoA Hydratase, Chain A, domain 1"/>
    <property type="match status" value="1"/>
</dbReference>
<dbReference type="Proteomes" id="UP000431269">
    <property type="component" value="Chromosome"/>
</dbReference>
<accession>A0A6I6MJ03</accession>
<dbReference type="Pfam" id="PF00378">
    <property type="entry name" value="ECH_1"/>
    <property type="match status" value="1"/>
</dbReference>
<gene>
    <name evidence="2" type="primary">caiD_2</name>
    <name evidence="2" type="ORF">DSM104635_00604</name>
</gene>
<dbReference type="PANTHER" id="PTHR43459:SF1">
    <property type="entry name" value="EG:BACN32G11.4 PROTEIN"/>
    <property type="match status" value="1"/>
</dbReference>
<evidence type="ECO:0000256" key="1">
    <source>
        <dbReference type="SAM" id="MobiDB-lite"/>
    </source>
</evidence>
<feature type="region of interest" description="Disordered" evidence="1">
    <location>
        <begin position="260"/>
        <end position="279"/>
    </location>
</feature>
<organism evidence="2 3">
    <name type="scientific">Terricaulis silvestris</name>
    <dbReference type="NCBI Taxonomy" id="2686094"/>
    <lineage>
        <taxon>Bacteria</taxon>
        <taxon>Pseudomonadati</taxon>
        <taxon>Pseudomonadota</taxon>
        <taxon>Alphaproteobacteria</taxon>
        <taxon>Caulobacterales</taxon>
        <taxon>Caulobacteraceae</taxon>
        <taxon>Terricaulis</taxon>
    </lineage>
</organism>
<protein>
    <submittedName>
        <fullName evidence="2">Carnitinyl-CoA dehydratase</fullName>
        <ecNumber evidence="2">4.2.1.-</ecNumber>
    </submittedName>
</protein>
<dbReference type="AlphaFoldDB" id="A0A6I6MJ03"/>
<dbReference type="PANTHER" id="PTHR43459">
    <property type="entry name" value="ENOYL-COA HYDRATASE"/>
    <property type="match status" value="1"/>
</dbReference>
<proteinExistence type="predicted"/>
<dbReference type="CDD" id="cd06558">
    <property type="entry name" value="crotonase-like"/>
    <property type="match status" value="1"/>
</dbReference>